<dbReference type="SUPFAM" id="SSF51735">
    <property type="entry name" value="NAD(P)-binding Rossmann-fold domains"/>
    <property type="match status" value="1"/>
</dbReference>
<sequence>MGNAAVNTSVRTIGFIGYGAMAIRMGANLRKAGYRIIAFVPSGKTDEDQTTLLPTPKAVAEQADLIIVCVPNDAALARSADGKEGIFAGARPGMLVLNTSTVSPEATDALQKAGKEHDVRVLDAPMSGSTPEAEKGELVMLVGGEAADVDAARPVLEAISKAIVHAGPSGAGTKLKLVVNGIMGATLNIVSEGVIYGLCAGLDRDTLYDALAQVAVISPHHKRKLLAAQKGAFPPQFPTRLMSKDMGLLIDTGRDVGAFMPGMAVAAQALALANRRHANDDYGSLIGAMEHSIVPHQDS</sequence>
<dbReference type="STRING" id="320497.A0U93_10765"/>
<dbReference type="Gene3D" id="1.10.1040.10">
    <property type="entry name" value="N-(1-d-carboxylethyl)-l-norvaline Dehydrogenase, domain 2"/>
    <property type="match status" value="1"/>
</dbReference>
<dbReference type="AlphaFoldDB" id="A0A1U9KRA0"/>
<gene>
    <name evidence="5" type="ORF">A0U93_10765</name>
</gene>
<dbReference type="InterPro" id="IPR029154">
    <property type="entry name" value="HIBADH-like_NADP-bd"/>
</dbReference>
<dbReference type="InterPro" id="IPR051265">
    <property type="entry name" value="HIBADH-related_NP60_sf"/>
</dbReference>
<dbReference type="RefSeq" id="WP_077807369.1">
    <property type="nucleotide sequence ID" value="NZ_BJXS01000003.1"/>
</dbReference>
<evidence type="ECO:0000313" key="5">
    <source>
        <dbReference type="EMBL" id="AQS88343.1"/>
    </source>
</evidence>
<feature type="domain" description="6-phosphogluconate dehydrogenase NADP-binding" evidence="3">
    <location>
        <begin position="12"/>
        <end position="167"/>
    </location>
</feature>
<dbReference type="PANTHER" id="PTHR43580">
    <property type="entry name" value="OXIDOREDUCTASE GLYR1-RELATED"/>
    <property type="match status" value="1"/>
</dbReference>
<dbReference type="PIRSF" id="PIRSF000103">
    <property type="entry name" value="HIBADH"/>
    <property type="match status" value="1"/>
</dbReference>
<dbReference type="GO" id="GO:0051287">
    <property type="term" value="F:NAD binding"/>
    <property type="evidence" value="ECO:0007669"/>
    <property type="project" value="InterPro"/>
</dbReference>
<evidence type="ECO:0000256" key="2">
    <source>
        <dbReference type="ARBA" id="ARBA00023027"/>
    </source>
</evidence>
<dbReference type="InterPro" id="IPR015815">
    <property type="entry name" value="HIBADH-related"/>
</dbReference>
<name>A0A1U9KRA0_9PROT</name>
<dbReference type="KEGG" id="nch:A0U93_10765"/>
<dbReference type="GO" id="GO:0016491">
    <property type="term" value="F:oxidoreductase activity"/>
    <property type="evidence" value="ECO:0007669"/>
    <property type="project" value="UniProtKB-KW"/>
</dbReference>
<keyword evidence="2" id="KW-0520">NAD</keyword>
<dbReference type="Pfam" id="PF03446">
    <property type="entry name" value="NAD_binding_2"/>
    <property type="match status" value="1"/>
</dbReference>
<dbReference type="EMBL" id="CP014691">
    <property type="protein sequence ID" value="AQS88343.1"/>
    <property type="molecule type" value="Genomic_DNA"/>
</dbReference>
<proteinExistence type="predicted"/>
<protein>
    <submittedName>
        <fullName evidence="5">3-hydroxyisobutyrate dehydrogenase</fullName>
    </submittedName>
</protein>
<dbReference type="InterPro" id="IPR006115">
    <property type="entry name" value="6PGDH_NADP-bd"/>
</dbReference>
<dbReference type="Proteomes" id="UP000188604">
    <property type="component" value="Chromosome"/>
</dbReference>
<dbReference type="Pfam" id="PF14833">
    <property type="entry name" value="NAD_binding_11"/>
    <property type="match status" value="1"/>
</dbReference>
<evidence type="ECO:0000259" key="4">
    <source>
        <dbReference type="Pfam" id="PF14833"/>
    </source>
</evidence>
<organism evidence="5 6">
    <name type="scientific">Neoasaia chiangmaiensis</name>
    <dbReference type="NCBI Taxonomy" id="320497"/>
    <lineage>
        <taxon>Bacteria</taxon>
        <taxon>Pseudomonadati</taxon>
        <taxon>Pseudomonadota</taxon>
        <taxon>Alphaproteobacteria</taxon>
        <taxon>Acetobacterales</taxon>
        <taxon>Acetobacteraceae</taxon>
        <taxon>Neoasaia</taxon>
    </lineage>
</organism>
<evidence type="ECO:0000259" key="3">
    <source>
        <dbReference type="Pfam" id="PF03446"/>
    </source>
</evidence>
<dbReference type="SUPFAM" id="SSF48179">
    <property type="entry name" value="6-phosphogluconate dehydrogenase C-terminal domain-like"/>
    <property type="match status" value="1"/>
</dbReference>
<keyword evidence="1" id="KW-0560">Oxidoreductase</keyword>
<evidence type="ECO:0000256" key="1">
    <source>
        <dbReference type="ARBA" id="ARBA00023002"/>
    </source>
</evidence>
<keyword evidence="6" id="KW-1185">Reference proteome</keyword>
<dbReference type="InterPro" id="IPR036291">
    <property type="entry name" value="NAD(P)-bd_dom_sf"/>
</dbReference>
<dbReference type="OrthoDB" id="7340804at2"/>
<evidence type="ECO:0000313" key="6">
    <source>
        <dbReference type="Proteomes" id="UP000188604"/>
    </source>
</evidence>
<reference evidence="5 6" key="1">
    <citation type="submission" date="2016-03" db="EMBL/GenBank/DDBJ databases">
        <title>Acetic acid bacteria sequencing.</title>
        <authorList>
            <person name="Brandt J."/>
            <person name="Jakob F."/>
            <person name="Vogel R.F."/>
        </authorList>
    </citation>
    <scope>NUCLEOTIDE SEQUENCE [LARGE SCALE GENOMIC DNA]</scope>
    <source>
        <strain evidence="5 6">NBRC 101099</strain>
    </source>
</reference>
<dbReference type="GO" id="GO:0050661">
    <property type="term" value="F:NADP binding"/>
    <property type="evidence" value="ECO:0007669"/>
    <property type="project" value="InterPro"/>
</dbReference>
<feature type="domain" description="3-hydroxyisobutyrate dehydrogenase-like NAD-binding" evidence="4">
    <location>
        <begin position="170"/>
        <end position="282"/>
    </location>
</feature>
<dbReference type="PANTHER" id="PTHR43580:SF2">
    <property type="entry name" value="CYTOKINE-LIKE NUCLEAR FACTOR N-PAC"/>
    <property type="match status" value="1"/>
</dbReference>
<dbReference type="InterPro" id="IPR008927">
    <property type="entry name" value="6-PGluconate_DH-like_C_sf"/>
</dbReference>
<accession>A0A1U9KRA0</accession>
<dbReference type="Gene3D" id="3.40.50.720">
    <property type="entry name" value="NAD(P)-binding Rossmann-like Domain"/>
    <property type="match status" value="1"/>
</dbReference>
<dbReference type="InterPro" id="IPR013328">
    <property type="entry name" value="6PGD_dom2"/>
</dbReference>